<protein>
    <recommendedName>
        <fullName evidence="8">Auxin efflux carrier component</fullName>
    </recommendedName>
</protein>
<evidence type="ECO:0000256" key="1">
    <source>
        <dbReference type="ARBA" id="ARBA00004141"/>
    </source>
</evidence>
<keyword evidence="4 8" id="KW-0812">Transmembrane</keyword>
<comment type="caution">
    <text evidence="8">Lacks conserved residue(s) required for the propagation of feature annotation.</text>
</comment>
<dbReference type="Pfam" id="PF03547">
    <property type="entry name" value="Mem_trans"/>
    <property type="match status" value="1"/>
</dbReference>
<evidence type="ECO:0000256" key="7">
    <source>
        <dbReference type="ARBA" id="ARBA00023294"/>
    </source>
</evidence>
<dbReference type="Gene3D" id="1.20.1530.20">
    <property type="match status" value="1"/>
</dbReference>
<gene>
    <name evidence="9" type="ORF">RJT34_18081</name>
</gene>
<dbReference type="InterPro" id="IPR051107">
    <property type="entry name" value="Auxin_Efflux_Carrier"/>
</dbReference>
<dbReference type="EMBL" id="JAYKXN010000004">
    <property type="protein sequence ID" value="KAK7295176.1"/>
    <property type="molecule type" value="Genomic_DNA"/>
</dbReference>
<evidence type="ECO:0000256" key="2">
    <source>
        <dbReference type="ARBA" id="ARBA00009177"/>
    </source>
</evidence>
<evidence type="ECO:0000313" key="9">
    <source>
        <dbReference type="EMBL" id="KAK7295176.1"/>
    </source>
</evidence>
<dbReference type="InterPro" id="IPR014024">
    <property type="entry name" value="Auxin_eff_plant"/>
</dbReference>
<evidence type="ECO:0000256" key="5">
    <source>
        <dbReference type="ARBA" id="ARBA00022989"/>
    </source>
</evidence>
<dbReference type="InterPro" id="IPR004776">
    <property type="entry name" value="Mem_transp_PIN-like"/>
</dbReference>
<evidence type="ECO:0000256" key="3">
    <source>
        <dbReference type="ARBA" id="ARBA00022448"/>
    </source>
</evidence>
<keyword evidence="3 8" id="KW-0813">Transport</keyword>
<dbReference type="GO" id="GO:0005783">
    <property type="term" value="C:endoplasmic reticulum"/>
    <property type="evidence" value="ECO:0007669"/>
    <property type="project" value="TreeGrafter"/>
</dbReference>
<feature type="transmembrane region" description="Helical" evidence="8">
    <location>
        <begin position="224"/>
        <end position="244"/>
    </location>
</feature>
<feature type="transmembrane region" description="Helical" evidence="8">
    <location>
        <begin position="264"/>
        <end position="283"/>
    </location>
</feature>
<dbReference type="PANTHER" id="PTHR31752:SF2">
    <property type="entry name" value="AUXIN EFFLUX CARRIER COMPONENT 5"/>
    <property type="match status" value="1"/>
</dbReference>
<dbReference type="GO" id="GO:0005886">
    <property type="term" value="C:plasma membrane"/>
    <property type="evidence" value="ECO:0007669"/>
    <property type="project" value="TreeGrafter"/>
</dbReference>
<keyword evidence="7 8" id="KW-0927">Auxin signaling pathway</keyword>
<keyword evidence="5 8" id="KW-1133">Transmembrane helix</keyword>
<evidence type="ECO:0000256" key="4">
    <source>
        <dbReference type="ARBA" id="ARBA00022692"/>
    </source>
</evidence>
<dbReference type="GO" id="GO:0009926">
    <property type="term" value="P:auxin polar transport"/>
    <property type="evidence" value="ECO:0007669"/>
    <property type="project" value="TreeGrafter"/>
</dbReference>
<name>A0AAN9PEA0_CLITE</name>
<proteinExistence type="inferred from homology"/>
<feature type="transmembrane region" description="Helical" evidence="8">
    <location>
        <begin position="6"/>
        <end position="25"/>
    </location>
</feature>
<feature type="transmembrane region" description="Helical" evidence="8">
    <location>
        <begin position="45"/>
        <end position="63"/>
    </location>
</feature>
<feature type="transmembrane region" description="Helical" evidence="8">
    <location>
        <begin position="69"/>
        <end position="90"/>
    </location>
</feature>
<keyword evidence="10" id="KW-1185">Reference proteome</keyword>
<feature type="transmembrane region" description="Helical" evidence="8">
    <location>
        <begin position="133"/>
        <end position="152"/>
    </location>
</feature>
<comment type="caution">
    <text evidence="9">The sequence shown here is derived from an EMBL/GenBank/DDBJ whole genome shotgun (WGS) entry which is preliminary data.</text>
</comment>
<dbReference type="GO" id="GO:0010329">
    <property type="term" value="F:auxin efflux transmembrane transporter activity"/>
    <property type="evidence" value="ECO:0007669"/>
    <property type="project" value="TreeGrafter"/>
</dbReference>
<comment type="subcellular location">
    <subcellularLocation>
        <location evidence="1 8">Membrane</location>
        <topology evidence="1 8">Multi-pass membrane protein</topology>
    </subcellularLocation>
</comment>
<feature type="transmembrane region" description="Helical" evidence="8">
    <location>
        <begin position="102"/>
        <end position="121"/>
    </location>
</feature>
<sequence>MIGWEDVYKVVVAVVPLYVALVLGYGSVRWWNIFNKEQCDAINRLVCYFTLPLFVFEFTAHIDPFKMDYMFIAADTMSKIIIVLVLALWAKCSTKGSFCWSITSYSLCTLTNALVVGVPMVKPMYGPLGVDLVVQSSVVQAIIWLTLLLFILEFRRTRIEGMTTTFQPKSKPKPIIVINNNNLGGGGGKDVEVATNLNEEFILEDNNSDSASSRLPFCKLMKHVWLKLVMNPNSYGCVIGISWAFISNRWNLEMPSMVDGSIQIMSKAGMGTAMFGMGIFMALQEKLIACGPSLTVYGLVLKFIAGPAAMAISAIAVGLHGDVFRVAIIQAAVPQSITSFIYAKEYGLHPEVLSTAVIFGMIVSLPVSVAYYAVLEFIH</sequence>
<comment type="function">
    <text evidence="8">May act as a component of the auxin efflux carrier.</text>
</comment>
<dbReference type="AlphaFoldDB" id="A0AAN9PEA0"/>
<feature type="transmembrane region" description="Helical" evidence="8">
    <location>
        <begin position="355"/>
        <end position="374"/>
    </location>
</feature>
<dbReference type="Proteomes" id="UP001359559">
    <property type="component" value="Unassembled WGS sequence"/>
</dbReference>
<dbReference type="PANTHER" id="PTHR31752">
    <property type="entry name" value="AUXIN EFFLUX CARRIER COMPONENT 1B-RELATED"/>
    <property type="match status" value="1"/>
</dbReference>
<accession>A0AAN9PEA0</accession>
<organism evidence="9 10">
    <name type="scientific">Clitoria ternatea</name>
    <name type="common">Butterfly pea</name>
    <dbReference type="NCBI Taxonomy" id="43366"/>
    <lineage>
        <taxon>Eukaryota</taxon>
        <taxon>Viridiplantae</taxon>
        <taxon>Streptophyta</taxon>
        <taxon>Embryophyta</taxon>
        <taxon>Tracheophyta</taxon>
        <taxon>Spermatophyta</taxon>
        <taxon>Magnoliopsida</taxon>
        <taxon>eudicotyledons</taxon>
        <taxon>Gunneridae</taxon>
        <taxon>Pentapetalae</taxon>
        <taxon>rosids</taxon>
        <taxon>fabids</taxon>
        <taxon>Fabales</taxon>
        <taxon>Fabaceae</taxon>
        <taxon>Papilionoideae</taxon>
        <taxon>50 kb inversion clade</taxon>
        <taxon>NPAAA clade</taxon>
        <taxon>indigoferoid/millettioid clade</taxon>
        <taxon>Phaseoleae</taxon>
        <taxon>Clitoria</taxon>
    </lineage>
</organism>
<dbReference type="GO" id="GO:0009734">
    <property type="term" value="P:auxin-activated signaling pathway"/>
    <property type="evidence" value="ECO:0007669"/>
    <property type="project" value="UniProtKB-UniRule"/>
</dbReference>
<evidence type="ECO:0000313" key="10">
    <source>
        <dbReference type="Proteomes" id="UP001359559"/>
    </source>
</evidence>
<feature type="transmembrane region" description="Helical" evidence="8">
    <location>
        <begin position="295"/>
        <end position="317"/>
    </location>
</feature>
<dbReference type="NCBIfam" id="TIGR00946">
    <property type="entry name" value="2a69"/>
    <property type="match status" value="1"/>
</dbReference>
<comment type="similarity">
    <text evidence="2 8">Belongs to the auxin efflux carrier (TC 2.A.69.1) family.</text>
</comment>
<evidence type="ECO:0000256" key="8">
    <source>
        <dbReference type="RuleBase" id="RU362108"/>
    </source>
</evidence>
<reference evidence="9 10" key="1">
    <citation type="submission" date="2024-01" db="EMBL/GenBank/DDBJ databases">
        <title>The genomes of 5 underutilized Papilionoideae crops provide insights into root nodulation and disease resistance.</title>
        <authorList>
            <person name="Yuan L."/>
        </authorList>
    </citation>
    <scope>NUCLEOTIDE SEQUENCE [LARGE SCALE GENOMIC DNA]</scope>
    <source>
        <strain evidence="9">LY-2023</strain>
        <tissue evidence="9">Leaf</tissue>
    </source>
</reference>
<evidence type="ECO:0000256" key="6">
    <source>
        <dbReference type="ARBA" id="ARBA00023136"/>
    </source>
</evidence>
<dbReference type="InterPro" id="IPR038770">
    <property type="entry name" value="Na+/solute_symporter_sf"/>
</dbReference>
<keyword evidence="6 8" id="KW-0472">Membrane</keyword>